<dbReference type="InterPro" id="IPR056650">
    <property type="entry name" value="DUF7748"/>
</dbReference>
<sequence length="139" mass="15831">MKTKFVNGTSSVIILKEANSGIHTFVFRLEKKGHRRSCFVMDLDTNATYREYHLFDVISSSSADIVVSSDNLLDNRIISIMEVTPGVYSWEGTPRKDPTKKQDDEGSTSDDQATGTRSLGRWLFDALSKWMPLKRFFDQ</sequence>
<comment type="caution">
    <text evidence="3">The sequence shown here is derived from an EMBL/GenBank/DDBJ whole genome shotgun (WGS) entry which is preliminary data.</text>
</comment>
<dbReference type="PANTHER" id="PTHR48468:SF1">
    <property type="entry name" value="PLASTOCYANIN-LIKE DOMAIN-CONTAINING PROTEIN"/>
    <property type="match status" value="1"/>
</dbReference>
<accession>A0A8T0IW82</accession>
<feature type="domain" description="DUF7748" evidence="2">
    <location>
        <begin position="1"/>
        <end position="96"/>
    </location>
</feature>
<dbReference type="Proteomes" id="UP000822688">
    <property type="component" value="Chromosome 2"/>
</dbReference>
<proteinExistence type="predicted"/>
<dbReference type="Pfam" id="PF24928">
    <property type="entry name" value="DUF7748"/>
    <property type="match status" value="1"/>
</dbReference>
<protein>
    <recommendedName>
        <fullName evidence="2">DUF7748 domain-containing protein</fullName>
    </recommendedName>
</protein>
<gene>
    <name evidence="3" type="ORF">KC19_2G103400</name>
</gene>
<feature type="region of interest" description="Disordered" evidence="1">
    <location>
        <begin position="88"/>
        <end position="115"/>
    </location>
</feature>
<keyword evidence="4" id="KW-1185">Reference proteome</keyword>
<evidence type="ECO:0000313" key="4">
    <source>
        <dbReference type="Proteomes" id="UP000822688"/>
    </source>
</evidence>
<evidence type="ECO:0000259" key="2">
    <source>
        <dbReference type="Pfam" id="PF24928"/>
    </source>
</evidence>
<dbReference type="EMBL" id="CM026422">
    <property type="protein sequence ID" value="KAG0586613.1"/>
    <property type="molecule type" value="Genomic_DNA"/>
</dbReference>
<feature type="compositionally biased region" description="Basic and acidic residues" evidence="1">
    <location>
        <begin position="93"/>
        <end position="104"/>
    </location>
</feature>
<reference evidence="3" key="1">
    <citation type="submission" date="2020-06" db="EMBL/GenBank/DDBJ databases">
        <title>WGS assembly of Ceratodon purpureus strain R40.</title>
        <authorList>
            <person name="Carey S.B."/>
            <person name="Jenkins J."/>
            <person name="Shu S."/>
            <person name="Lovell J.T."/>
            <person name="Sreedasyam A."/>
            <person name="Maumus F."/>
            <person name="Tiley G.P."/>
            <person name="Fernandez-Pozo N."/>
            <person name="Barry K."/>
            <person name="Chen C."/>
            <person name="Wang M."/>
            <person name="Lipzen A."/>
            <person name="Daum C."/>
            <person name="Saski C.A."/>
            <person name="Payton A.C."/>
            <person name="Mcbreen J.C."/>
            <person name="Conrad R.E."/>
            <person name="Kollar L.M."/>
            <person name="Olsson S."/>
            <person name="Huttunen S."/>
            <person name="Landis J.B."/>
            <person name="Wickett N.J."/>
            <person name="Johnson M.G."/>
            <person name="Rensing S.A."/>
            <person name="Grimwood J."/>
            <person name="Schmutz J."/>
            <person name="Mcdaniel S.F."/>
        </authorList>
    </citation>
    <scope>NUCLEOTIDE SEQUENCE</scope>
    <source>
        <strain evidence="3">R40</strain>
    </source>
</reference>
<dbReference type="PANTHER" id="PTHR48468">
    <property type="entry name" value="PLASTOCYANIN-LIKE DOMAIN-CONTAINING PROTEIN"/>
    <property type="match status" value="1"/>
</dbReference>
<name>A0A8T0IW82_CERPU</name>
<evidence type="ECO:0000256" key="1">
    <source>
        <dbReference type="SAM" id="MobiDB-lite"/>
    </source>
</evidence>
<dbReference type="AlphaFoldDB" id="A0A8T0IW82"/>
<evidence type="ECO:0000313" key="3">
    <source>
        <dbReference type="EMBL" id="KAG0586613.1"/>
    </source>
</evidence>
<organism evidence="3 4">
    <name type="scientific">Ceratodon purpureus</name>
    <name type="common">Fire moss</name>
    <name type="synonym">Dicranum purpureum</name>
    <dbReference type="NCBI Taxonomy" id="3225"/>
    <lineage>
        <taxon>Eukaryota</taxon>
        <taxon>Viridiplantae</taxon>
        <taxon>Streptophyta</taxon>
        <taxon>Embryophyta</taxon>
        <taxon>Bryophyta</taxon>
        <taxon>Bryophytina</taxon>
        <taxon>Bryopsida</taxon>
        <taxon>Dicranidae</taxon>
        <taxon>Pseudoditrichales</taxon>
        <taxon>Ditrichaceae</taxon>
        <taxon>Ceratodon</taxon>
    </lineage>
</organism>